<dbReference type="InterPro" id="IPR036458">
    <property type="entry name" value="Na:dicarbo_symporter_sf"/>
</dbReference>
<evidence type="ECO:0000256" key="6">
    <source>
        <dbReference type="ARBA" id="ARBA00022989"/>
    </source>
</evidence>
<dbReference type="eggNOG" id="COG1823">
    <property type="taxonomic scope" value="Bacteria"/>
</dbReference>
<dbReference type="STRING" id="1276258.SAPIS_v1c03250"/>
<dbReference type="HOGENOM" id="CLU_019375_0_3_14"/>
<evidence type="ECO:0000256" key="9">
    <source>
        <dbReference type="SAM" id="Phobius"/>
    </source>
</evidence>
<dbReference type="Pfam" id="PF00375">
    <property type="entry name" value="SDF"/>
    <property type="match status" value="1"/>
</dbReference>
<organism evidence="10 11">
    <name type="scientific">Spiroplasma apis B31</name>
    <dbReference type="NCBI Taxonomy" id="1276258"/>
    <lineage>
        <taxon>Bacteria</taxon>
        <taxon>Bacillati</taxon>
        <taxon>Mycoplasmatota</taxon>
        <taxon>Mollicutes</taxon>
        <taxon>Entomoplasmatales</taxon>
        <taxon>Spiroplasmataceae</taxon>
        <taxon>Spiroplasma</taxon>
    </lineage>
</organism>
<keyword evidence="7 9" id="KW-0472">Membrane</keyword>
<name>V5RJ88_SPIAP</name>
<comment type="similarity">
    <text evidence="2">Belongs to the dicarboxylate/amino acid:cation symporter (DAACS) (TC 2.A.23) family.</text>
</comment>
<feature type="transmembrane region" description="Helical" evidence="9">
    <location>
        <begin position="276"/>
        <end position="304"/>
    </location>
</feature>
<dbReference type="PATRIC" id="fig|1276258.3.peg.321"/>
<dbReference type="PANTHER" id="PTHR42865:SF5">
    <property type="entry name" value="L-CYSTINE TRANSPORTER TCYP"/>
    <property type="match status" value="1"/>
</dbReference>
<feature type="transmembrane region" description="Helical" evidence="9">
    <location>
        <begin position="245"/>
        <end position="270"/>
    </location>
</feature>
<accession>V5RJ88</accession>
<dbReference type="RefSeq" id="WP_023789105.1">
    <property type="nucleotide sequence ID" value="NC_022998.1"/>
</dbReference>
<dbReference type="PANTHER" id="PTHR42865">
    <property type="entry name" value="PROTON/GLUTAMATE-ASPARTATE SYMPORTER"/>
    <property type="match status" value="1"/>
</dbReference>
<evidence type="ECO:0000313" key="11">
    <source>
        <dbReference type="Proteomes" id="UP000018550"/>
    </source>
</evidence>
<gene>
    <name evidence="10" type="ORF">SAPIS_v1c03250</name>
</gene>
<comment type="subcellular location">
    <subcellularLocation>
        <location evidence="1">Membrane</location>
        <topology evidence="1">Multi-pass membrane protein</topology>
    </subcellularLocation>
</comment>
<evidence type="ECO:0000256" key="2">
    <source>
        <dbReference type="ARBA" id="ARBA00006148"/>
    </source>
</evidence>
<dbReference type="AlphaFoldDB" id="V5RJ88"/>
<dbReference type="EMBL" id="CP006682">
    <property type="protein sequence ID" value="AHB36171.1"/>
    <property type="molecule type" value="Genomic_DNA"/>
</dbReference>
<evidence type="ECO:0000256" key="8">
    <source>
        <dbReference type="ARBA" id="ARBA00031293"/>
    </source>
</evidence>
<dbReference type="InterPro" id="IPR001991">
    <property type="entry name" value="Na-dicarboxylate_symporter"/>
</dbReference>
<feature type="transmembrane region" description="Helical" evidence="9">
    <location>
        <begin position="420"/>
        <end position="443"/>
    </location>
</feature>
<evidence type="ECO:0000256" key="3">
    <source>
        <dbReference type="ARBA" id="ARBA00022031"/>
    </source>
</evidence>
<keyword evidence="5 9" id="KW-0812">Transmembrane</keyword>
<dbReference type="Proteomes" id="UP000018550">
    <property type="component" value="Chromosome"/>
</dbReference>
<dbReference type="GO" id="GO:0015293">
    <property type="term" value="F:symporter activity"/>
    <property type="evidence" value="ECO:0007669"/>
    <property type="project" value="InterPro"/>
</dbReference>
<dbReference type="KEGG" id="sapi:SAPIS_v1c03250"/>
<evidence type="ECO:0000256" key="4">
    <source>
        <dbReference type="ARBA" id="ARBA00022448"/>
    </source>
</evidence>
<keyword evidence="6 9" id="KW-1133">Transmembrane helix</keyword>
<protein>
    <recommendedName>
        <fullName evidence="3">L-cystine uptake protein TcyP</fullName>
    </recommendedName>
    <alternativeName>
        <fullName evidence="8">Transporter of cystine TcyP</fullName>
    </alternativeName>
</protein>
<reference evidence="10 11" key="1">
    <citation type="journal article" date="2014" name="Genome Announc.">
        <title>Complete Genome Sequence of Spiroplasma apis B31T (ATCC 33834), a Bacterium Associated with May Disease of Honeybees (Apis mellifera).</title>
        <authorList>
            <person name="Ku C."/>
            <person name="Lo W.S."/>
            <person name="Chen L.L."/>
            <person name="Kuo C.H."/>
        </authorList>
    </citation>
    <scope>NUCLEOTIDE SEQUENCE [LARGE SCALE GENOMIC DNA]</scope>
    <source>
        <strain evidence="10">B31</strain>
    </source>
</reference>
<keyword evidence="11" id="KW-1185">Reference proteome</keyword>
<feature type="transmembrane region" description="Helical" evidence="9">
    <location>
        <begin position="393"/>
        <end position="414"/>
    </location>
</feature>
<sequence length="571" mass="61983">MFLAEKTDILKDFLAISRWESAVTILIFITLQISLWIFLKKIKLKFMYRVLIGLGIGLVYGLSLQAIIGFPDQNAYKDYENSSDNLYWVYELKVWAEFFSKIFINGVKLLTIPIVFIAMFKITAKPSSKNVGIITIKGIGLLLLNVAFAFVVTFALGMLTNVGKVEGLSVFDNNTNSEKGKSLVPLPSIIWGYLPDNFFSTMAASSIIPVMVVGALAGLSVKILSKRKSVEMEAVRKAMDTGWDIIISILMTFMKFMPLAVMSMITVSIVTRPIGMLAVIGKVIGVGYLGILISIGWLTLLIFLSGMKVSGWWKSAWRPLIQGFATQSSNATLPVTIDTIKNDLKVGEVAANTIGPISTTMGLIACAGVQAGLATSILWTGTDSSSVVHEMGFIGFFLISLLVTIIASLGIAGVPGTATVVTVGVIGGIGFPGFTDSVLAFIAPLDGLFDMGRTGANVLGAVAVAPIVAKSEGLIEQDSPLLGYKGILKQNLILSKKKTKEAYIENLQNIKKTYATKVSDKEITKDLKEQYNLEKLEALKELENSYNVDRANLKEAFIDQIASYKKGENIE</sequence>
<feature type="transmembrane region" description="Helical" evidence="9">
    <location>
        <begin position="202"/>
        <end position="224"/>
    </location>
</feature>
<dbReference type="Gene3D" id="1.10.3860.10">
    <property type="entry name" value="Sodium:dicarboxylate symporter"/>
    <property type="match status" value="1"/>
</dbReference>
<evidence type="ECO:0000313" key="10">
    <source>
        <dbReference type="EMBL" id="AHB36171.1"/>
    </source>
</evidence>
<proteinExistence type="inferred from homology"/>
<evidence type="ECO:0000256" key="7">
    <source>
        <dbReference type="ARBA" id="ARBA00023136"/>
    </source>
</evidence>
<evidence type="ECO:0000256" key="1">
    <source>
        <dbReference type="ARBA" id="ARBA00004141"/>
    </source>
</evidence>
<dbReference type="GO" id="GO:0015184">
    <property type="term" value="F:L-cystine transmembrane transporter activity"/>
    <property type="evidence" value="ECO:0007669"/>
    <property type="project" value="TreeGrafter"/>
</dbReference>
<feature type="transmembrane region" description="Helical" evidence="9">
    <location>
        <begin position="46"/>
        <end position="68"/>
    </location>
</feature>
<feature type="transmembrane region" description="Helical" evidence="9">
    <location>
        <begin position="98"/>
        <end position="120"/>
    </location>
</feature>
<feature type="transmembrane region" description="Helical" evidence="9">
    <location>
        <begin position="21"/>
        <end position="39"/>
    </location>
</feature>
<dbReference type="GO" id="GO:0005886">
    <property type="term" value="C:plasma membrane"/>
    <property type="evidence" value="ECO:0007669"/>
    <property type="project" value="TreeGrafter"/>
</dbReference>
<keyword evidence="4" id="KW-0813">Transport</keyword>
<feature type="transmembrane region" description="Helical" evidence="9">
    <location>
        <begin position="141"/>
        <end position="159"/>
    </location>
</feature>
<dbReference type="SUPFAM" id="SSF118215">
    <property type="entry name" value="Proton glutamate symport protein"/>
    <property type="match status" value="1"/>
</dbReference>
<evidence type="ECO:0000256" key="5">
    <source>
        <dbReference type="ARBA" id="ARBA00022692"/>
    </source>
</evidence>